<protein>
    <submittedName>
        <fullName evidence="2">Uncharacterized protein</fullName>
    </submittedName>
</protein>
<comment type="caution">
    <text evidence="2">The sequence shown here is derived from an EMBL/GenBank/DDBJ whole genome shotgun (WGS) entry which is preliminary data.</text>
</comment>
<reference evidence="2 3" key="1">
    <citation type="journal article" date="2024" name="Microbiol. Resour. Announc.">
        <title>Genome annotations for the ascomycete fungi Trichoderma harzianum, Trichoderma aggressivum, and Purpureocillium lilacinum.</title>
        <authorList>
            <person name="Beijen E.P.W."/>
            <person name="Ohm R.A."/>
        </authorList>
    </citation>
    <scope>NUCLEOTIDE SEQUENCE [LARGE SCALE GENOMIC DNA]</scope>
    <source>
        <strain evidence="2 3">CBS 150709</strain>
    </source>
</reference>
<feature type="region of interest" description="Disordered" evidence="1">
    <location>
        <begin position="19"/>
        <end position="39"/>
    </location>
</feature>
<gene>
    <name evidence="2" type="ORF">Purlil1_11959</name>
</gene>
<evidence type="ECO:0000313" key="3">
    <source>
        <dbReference type="Proteomes" id="UP001287286"/>
    </source>
</evidence>
<proteinExistence type="predicted"/>
<evidence type="ECO:0000256" key="1">
    <source>
        <dbReference type="SAM" id="MobiDB-lite"/>
    </source>
</evidence>
<sequence length="229" mass="25214">MVRLGAGMALTSTSPRWRFKPSSSMLDPPATTSPQSFGWMDGRSTQISPRLTLTHSLTLGRAVPAQRSAGFSYCALTSTSSSSVVRPPWRSPSRHPIDCRQPHLGRGIAEHVEPASLQHIQPTTQAPPFRHLKQAYTHTYDTKPLASSPSIMLKPLPSSLRANRAYKNLSPKTRLAVGVGVIAWGVAGLYLSDRAEEKFGYTPSDKDKEELRSWTPRIVTVEKPDRGDK</sequence>
<name>A0ABR0BIA8_PURLI</name>
<organism evidence="2 3">
    <name type="scientific">Purpureocillium lilacinum</name>
    <name type="common">Paecilomyces lilacinus</name>
    <dbReference type="NCBI Taxonomy" id="33203"/>
    <lineage>
        <taxon>Eukaryota</taxon>
        <taxon>Fungi</taxon>
        <taxon>Dikarya</taxon>
        <taxon>Ascomycota</taxon>
        <taxon>Pezizomycotina</taxon>
        <taxon>Sordariomycetes</taxon>
        <taxon>Hypocreomycetidae</taxon>
        <taxon>Hypocreales</taxon>
        <taxon>Ophiocordycipitaceae</taxon>
        <taxon>Purpureocillium</taxon>
    </lineage>
</organism>
<accession>A0ABR0BIA8</accession>
<keyword evidence="3" id="KW-1185">Reference proteome</keyword>
<dbReference type="Proteomes" id="UP001287286">
    <property type="component" value="Unassembled WGS sequence"/>
</dbReference>
<dbReference type="EMBL" id="JAWRVI010000083">
    <property type="protein sequence ID" value="KAK4078441.1"/>
    <property type="molecule type" value="Genomic_DNA"/>
</dbReference>
<evidence type="ECO:0000313" key="2">
    <source>
        <dbReference type="EMBL" id="KAK4078441.1"/>
    </source>
</evidence>
<feature type="compositionally biased region" description="Polar residues" evidence="1">
    <location>
        <begin position="19"/>
        <end position="36"/>
    </location>
</feature>